<dbReference type="GO" id="GO:0032993">
    <property type="term" value="C:protein-DNA complex"/>
    <property type="evidence" value="ECO:0007669"/>
    <property type="project" value="TreeGrafter"/>
</dbReference>
<dbReference type="PANTHER" id="PTHR43003:SF6">
    <property type="entry name" value="DNA GLYCOSYLASE"/>
    <property type="match status" value="1"/>
</dbReference>
<reference evidence="4 5" key="1">
    <citation type="journal article" date="2014" name="Int. J. Syst. Evol. Microbiol.">
        <title>Complete genome sequence of Corynebacterium casei LMG S-19264T (=DSM 44701T), isolated from a smear-ripened cheese.</title>
        <authorList>
            <consortium name="US DOE Joint Genome Institute (JGI-PGF)"/>
            <person name="Walter F."/>
            <person name="Albersmeier A."/>
            <person name="Kalinowski J."/>
            <person name="Ruckert C."/>
        </authorList>
    </citation>
    <scope>NUCLEOTIDE SEQUENCE [LARGE SCALE GENOMIC DNA]</scope>
    <source>
        <strain evidence="4 5">CGMCC 4.7206</strain>
    </source>
</reference>
<evidence type="ECO:0000313" key="4">
    <source>
        <dbReference type="EMBL" id="GGI77057.1"/>
    </source>
</evidence>
<dbReference type="PANTHER" id="PTHR43003">
    <property type="entry name" value="DNA-3-METHYLADENINE GLYCOSYLASE"/>
    <property type="match status" value="1"/>
</dbReference>
<name>A0A917N8B3_9PSEU</name>
<evidence type="ECO:0000256" key="2">
    <source>
        <dbReference type="ARBA" id="ARBA00023204"/>
    </source>
</evidence>
<sequence length="303" mass="33173">MTEALTRTWRPPYPLDLPRVLAPLRRGTGDPTTRVDPSGDVWWGTTTAAGPATLRLRRGPAGEVLATAWGPGAHLVLDTVPTLLGAADDDTGFVAVHEAVARGMRASRGVRLCASGRVWDVLVAAVLEQKVANREAWRSWRELCWRFGTRAPGPVRKLWVAPDPEQIRRIRDWEWHRAGVDGARRRTLRAAASVATSLERAVQLGGAEGREFLQKVPGIGPWTAAEVAQRAWGDPDAISVGDFHLPAIVGTALVGHPLDDEGMLEVLAPYEGHRHRAVRYLAAAGANRPRHAPRMPVRDYRTI</sequence>
<dbReference type="GO" id="GO:0006285">
    <property type="term" value="P:base-excision repair, AP site formation"/>
    <property type="evidence" value="ECO:0007669"/>
    <property type="project" value="TreeGrafter"/>
</dbReference>
<comment type="caution">
    <text evidence="4">The sequence shown here is derived from an EMBL/GenBank/DDBJ whole genome shotgun (WGS) entry which is preliminary data.</text>
</comment>
<dbReference type="GO" id="GO:0043916">
    <property type="term" value="F:DNA-7-methylguanine glycosylase activity"/>
    <property type="evidence" value="ECO:0007669"/>
    <property type="project" value="TreeGrafter"/>
</dbReference>
<dbReference type="SUPFAM" id="SSF48150">
    <property type="entry name" value="DNA-glycosylase"/>
    <property type="match status" value="1"/>
</dbReference>
<dbReference type="Gene3D" id="1.10.340.30">
    <property type="entry name" value="Hypothetical protein, domain 2"/>
    <property type="match status" value="1"/>
</dbReference>
<dbReference type="GO" id="GO:0008725">
    <property type="term" value="F:DNA-3-methyladenine glycosylase activity"/>
    <property type="evidence" value="ECO:0007669"/>
    <property type="project" value="TreeGrafter"/>
</dbReference>
<proteinExistence type="predicted"/>
<accession>A0A917N8B3</accession>
<keyword evidence="2" id="KW-0234">DNA repair</keyword>
<dbReference type="GO" id="GO:0005737">
    <property type="term" value="C:cytoplasm"/>
    <property type="evidence" value="ECO:0007669"/>
    <property type="project" value="TreeGrafter"/>
</dbReference>
<dbReference type="EMBL" id="BMMT01000003">
    <property type="protein sequence ID" value="GGI77057.1"/>
    <property type="molecule type" value="Genomic_DNA"/>
</dbReference>
<evidence type="ECO:0000256" key="1">
    <source>
        <dbReference type="ARBA" id="ARBA00022763"/>
    </source>
</evidence>
<dbReference type="GO" id="GO:0032131">
    <property type="term" value="F:alkylated DNA binding"/>
    <property type="evidence" value="ECO:0007669"/>
    <property type="project" value="TreeGrafter"/>
</dbReference>
<dbReference type="GO" id="GO:0006307">
    <property type="term" value="P:DNA alkylation repair"/>
    <property type="evidence" value="ECO:0007669"/>
    <property type="project" value="TreeGrafter"/>
</dbReference>
<dbReference type="RefSeq" id="WP_188986337.1">
    <property type="nucleotide sequence ID" value="NZ_BAAAHC010000011.1"/>
</dbReference>
<dbReference type="AlphaFoldDB" id="A0A917N8B3"/>
<reference evidence="4" key="3">
    <citation type="submission" date="2020-09" db="EMBL/GenBank/DDBJ databases">
        <authorList>
            <person name="Sun Q."/>
            <person name="Zhou Y."/>
        </authorList>
    </citation>
    <scope>NUCLEOTIDE SEQUENCE</scope>
    <source>
        <strain evidence="4">CGMCC 4.7206</strain>
    </source>
</reference>
<reference evidence="3 6" key="2">
    <citation type="journal article" date="2019" name="Int. J. Syst. Evol. Microbiol.">
        <title>The Global Catalogue of Microorganisms (GCM) 10K type strain sequencing project: providing services to taxonomists for standard genome sequencing and annotation.</title>
        <authorList>
            <consortium name="The Broad Institute Genomics Platform"/>
            <consortium name="The Broad Institute Genome Sequencing Center for Infectious Disease"/>
            <person name="Wu L."/>
            <person name="Ma J."/>
        </authorList>
    </citation>
    <scope>NUCLEOTIDE SEQUENCE [LARGE SCALE GENOMIC DNA]</scope>
    <source>
        <strain evidence="3 6">JCM 10664</strain>
    </source>
</reference>
<reference evidence="3" key="4">
    <citation type="submission" date="2023-12" db="EMBL/GenBank/DDBJ databases">
        <authorList>
            <person name="Sun Q."/>
            <person name="Inoue M."/>
        </authorList>
    </citation>
    <scope>NUCLEOTIDE SEQUENCE</scope>
    <source>
        <strain evidence="3">JCM 10664</strain>
    </source>
</reference>
<dbReference type="Proteomes" id="UP000597989">
    <property type="component" value="Unassembled WGS sequence"/>
</dbReference>
<evidence type="ECO:0000313" key="3">
    <source>
        <dbReference type="EMBL" id="GAA0526807.1"/>
    </source>
</evidence>
<dbReference type="Proteomes" id="UP001500220">
    <property type="component" value="Unassembled WGS sequence"/>
</dbReference>
<keyword evidence="1" id="KW-0227">DNA damage</keyword>
<protein>
    <submittedName>
        <fullName evidence="4">3-methyladenine DNA glycosylase</fullName>
    </submittedName>
    <submittedName>
        <fullName evidence="3">DNA-3-methyladenine glycosylase</fullName>
    </submittedName>
</protein>
<gene>
    <name evidence="3" type="ORF">GCM10009545_31470</name>
    <name evidence="4" type="ORF">GCM10011581_12720</name>
</gene>
<dbReference type="InterPro" id="IPR011257">
    <property type="entry name" value="DNA_glycosylase"/>
</dbReference>
<organism evidence="4 5">
    <name type="scientific">Saccharopolyspora thermophila</name>
    <dbReference type="NCBI Taxonomy" id="89367"/>
    <lineage>
        <taxon>Bacteria</taxon>
        <taxon>Bacillati</taxon>
        <taxon>Actinomycetota</taxon>
        <taxon>Actinomycetes</taxon>
        <taxon>Pseudonocardiales</taxon>
        <taxon>Pseudonocardiaceae</taxon>
        <taxon>Saccharopolyspora</taxon>
    </lineage>
</organism>
<evidence type="ECO:0000313" key="6">
    <source>
        <dbReference type="Proteomes" id="UP001500220"/>
    </source>
</evidence>
<evidence type="ECO:0000313" key="5">
    <source>
        <dbReference type="Proteomes" id="UP000597989"/>
    </source>
</evidence>
<dbReference type="InterPro" id="IPR051912">
    <property type="entry name" value="Alkylbase_DNA_Glycosylase/TA"/>
</dbReference>
<keyword evidence="6" id="KW-1185">Reference proteome</keyword>
<dbReference type="EMBL" id="BAAAHC010000011">
    <property type="protein sequence ID" value="GAA0526807.1"/>
    <property type="molecule type" value="Genomic_DNA"/>
</dbReference>